<feature type="transmembrane region" description="Helical" evidence="1">
    <location>
        <begin position="456"/>
        <end position="477"/>
    </location>
</feature>
<organism evidence="2 3">
    <name type="scientific">Serinicoccus hydrothermalis</name>
    <dbReference type="NCBI Taxonomy" id="1758689"/>
    <lineage>
        <taxon>Bacteria</taxon>
        <taxon>Bacillati</taxon>
        <taxon>Actinomycetota</taxon>
        <taxon>Actinomycetes</taxon>
        <taxon>Micrococcales</taxon>
        <taxon>Ornithinimicrobiaceae</taxon>
        <taxon>Serinicoccus</taxon>
    </lineage>
</organism>
<keyword evidence="1" id="KW-0812">Transmembrane</keyword>
<feature type="transmembrane region" description="Helical" evidence="1">
    <location>
        <begin position="121"/>
        <end position="143"/>
    </location>
</feature>
<dbReference type="KEGG" id="serj:SGUI_2766"/>
<feature type="transmembrane region" description="Helical" evidence="1">
    <location>
        <begin position="155"/>
        <end position="176"/>
    </location>
</feature>
<proteinExistence type="predicted"/>
<evidence type="ECO:0000313" key="3">
    <source>
        <dbReference type="Proteomes" id="UP000092482"/>
    </source>
</evidence>
<feature type="transmembrane region" description="Helical" evidence="1">
    <location>
        <begin position="235"/>
        <end position="255"/>
    </location>
</feature>
<dbReference type="STRING" id="1758689.SGUI_2766"/>
<feature type="transmembrane region" description="Helical" evidence="1">
    <location>
        <begin position="77"/>
        <end position="100"/>
    </location>
</feature>
<dbReference type="AlphaFoldDB" id="A0A1B1NFE8"/>
<dbReference type="PATRIC" id="fig|1758689.4.peg.2888"/>
<feature type="transmembrane region" description="Helical" evidence="1">
    <location>
        <begin position="393"/>
        <end position="412"/>
    </location>
</feature>
<keyword evidence="1" id="KW-0472">Membrane</keyword>
<feature type="transmembrane region" description="Helical" evidence="1">
    <location>
        <begin position="342"/>
        <end position="363"/>
    </location>
</feature>
<feature type="transmembrane region" description="Helical" evidence="1">
    <location>
        <begin position="17"/>
        <end position="37"/>
    </location>
</feature>
<gene>
    <name evidence="2" type="ORF">SGUI_2766</name>
</gene>
<feature type="transmembrane region" description="Helical" evidence="1">
    <location>
        <begin position="294"/>
        <end position="315"/>
    </location>
</feature>
<feature type="transmembrane region" description="Helical" evidence="1">
    <location>
        <begin position="188"/>
        <end position="204"/>
    </location>
</feature>
<evidence type="ECO:0000313" key="2">
    <source>
        <dbReference type="EMBL" id="ANS80162.1"/>
    </source>
</evidence>
<accession>A0A1B1NFE8</accession>
<dbReference type="EMBL" id="CP014989">
    <property type="protein sequence ID" value="ANS80162.1"/>
    <property type="molecule type" value="Genomic_DNA"/>
</dbReference>
<dbReference type="Proteomes" id="UP000092482">
    <property type="component" value="Chromosome"/>
</dbReference>
<dbReference type="RefSeq" id="WP_066641357.1">
    <property type="nucleotide sequence ID" value="NZ_CP014989.1"/>
</dbReference>
<sequence length="531" mass="55828">MTGLGELVRLAARRSRWFYLAWVLALTAVVPATAAAYEQIIDPDNADLLITTMTSNPTMRAMLGPPFDLSTAGGFTVWRVGTFVAAMASIMAVLGIIRSTRAQEEDGRTELLRSASVGRHVPLVAGMLVTLAACLVLGVLVAASMTALGEPVVGSVAFGAGLALVGATFAAVGALAAQLSASARTARAIGLWTVAAAYTLRAVADGSSDDAVTRLAWASPLQWMALARPYAGERWWVLLLPAAATVLLLAGAVALEARRDHGSGLWAARSGRAEAPPGLRSGRALAWRLHRGQVIGWSLGLLLFAIAMGSLSTSFGEMLEQVPQLQLIIQRMGGGTDQLTEAFFVTMLGIVSVVVAVLAVQLFGRLHEQEERGHAELVLSTALSRRQLLASHLGIAVLVPVVLFAAVGAVLALNQARATGDWSWVARTTEGALALAPGGLVALGVAVLLHGWAPRLGWLAWVVIGWSLFMVWVGAALDLPEWLTRLTPWAALPQLPVDTVDWTAVLGTLALAVVLIALGALGYRRRDITGT</sequence>
<evidence type="ECO:0000256" key="1">
    <source>
        <dbReference type="SAM" id="Phobius"/>
    </source>
</evidence>
<name>A0A1B1NFE8_9MICO</name>
<reference evidence="2 3" key="1">
    <citation type="submission" date="2016-03" db="EMBL/GenBank/DDBJ databases">
        <title>Shallow-sea hydrothermal system.</title>
        <authorList>
            <person name="Tang K."/>
        </authorList>
    </citation>
    <scope>NUCLEOTIDE SEQUENCE [LARGE SCALE GENOMIC DNA]</scope>
    <source>
        <strain evidence="2 3">JLT9</strain>
    </source>
</reference>
<feature type="transmembrane region" description="Helical" evidence="1">
    <location>
        <begin position="432"/>
        <end position="449"/>
    </location>
</feature>
<keyword evidence="3" id="KW-1185">Reference proteome</keyword>
<keyword evidence="1" id="KW-1133">Transmembrane helix</keyword>
<feature type="transmembrane region" description="Helical" evidence="1">
    <location>
        <begin position="502"/>
        <end position="523"/>
    </location>
</feature>
<protein>
    <submittedName>
        <fullName evidence="2">Putative TETRONASIN-TRANSPORT INTEGRAL MEMBRANE PROTEIN ABC TRANSPORTER</fullName>
    </submittedName>
</protein>
<dbReference type="OrthoDB" id="2014935at2"/>